<evidence type="ECO:0000313" key="3">
    <source>
        <dbReference type="EMBL" id="GAQ07999.1"/>
    </source>
</evidence>
<feature type="compositionally biased region" description="Polar residues" evidence="1">
    <location>
        <begin position="200"/>
        <end position="209"/>
    </location>
</feature>
<sequence>MVISRDTNYAAHVESDHASSTSTDGSGSGSSSNVTAIIIGVVVGGVAAIAITAGILFFLHKKRRWDRIRRHEEQLLEYHIQAGLKAEDAELATMRGRPSSSLSMYRAHSDDISDRPPAYQTLHVPVYDPSRYRDIDVLPAVQFSAMRQPSFQPVDNASVRVSSQLHNQPVSHLNDASPLPQLLQPPGRSFLGASPDSTRDSIQSDSLFQASVAPADSSTLDRTARLPRRPKPANAHHLDTHLRISMDEMVAGCLCLYGFATVQQPADQAALVFGTNLSAASNGAVIRKEIACAEALTRAFPPESIHVFEPTRTWSEWKSDTVAANANPRSARARIYRSQTTYRMGFGDVDFMRHVAKKLDDHKGVEILELHWLLSREAIRFLEFEVAQSAMKDAGRRAEVLGRRAGLSFAPLRMTDLEWRANGDILPASWKDAENDAGGRYLDMEPRMFQFNAIVKGNFIIW</sequence>
<keyword evidence="2" id="KW-0472">Membrane</keyword>
<keyword evidence="2" id="KW-1133">Transmembrane helix</keyword>
<proteinExistence type="predicted"/>
<name>A0AAN4TBE4_ASPLE</name>
<dbReference type="EMBL" id="BCLY01000009">
    <property type="protein sequence ID" value="GAQ07999.1"/>
    <property type="molecule type" value="Genomic_DNA"/>
</dbReference>
<reference evidence="3 4" key="1">
    <citation type="submission" date="2015-11" db="EMBL/GenBank/DDBJ databases">
        <title>Aspergillus lentulus strain IFM 54703T.</title>
        <authorList>
            <person name="Kusuya Y."/>
            <person name="Sakai K."/>
            <person name="Kamei K."/>
            <person name="Takahashi H."/>
            <person name="Yaguchi T."/>
        </authorList>
    </citation>
    <scope>NUCLEOTIDE SEQUENCE [LARGE SCALE GENOMIC DNA]</scope>
    <source>
        <strain evidence="3 4">IFM 54703</strain>
    </source>
</reference>
<keyword evidence="2" id="KW-0812">Transmembrane</keyword>
<evidence type="ECO:0000256" key="1">
    <source>
        <dbReference type="SAM" id="MobiDB-lite"/>
    </source>
</evidence>
<organism evidence="3 4">
    <name type="scientific">Aspergillus lentulus</name>
    <dbReference type="NCBI Taxonomy" id="293939"/>
    <lineage>
        <taxon>Eukaryota</taxon>
        <taxon>Fungi</taxon>
        <taxon>Dikarya</taxon>
        <taxon>Ascomycota</taxon>
        <taxon>Pezizomycotina</taxon>
        <taxon>Eurotiomycetes</taxon>
        <taxon>Eurotiomycetidae</taxon>
        <taxon>Eurotiales</taxon>
        <taxon>Aspergillaceae</taxon>
        <taxon>Aspergillus</taxon>
        <taxon>Aspergillus subgen. Fumigati</taxon>
    </lineage>
</organism>
<feature type="region of interest" description="Disordered" evidence="1">
    <location>
        <begin position="169"/>
        <end position="234"/>
    </location>
</feature>
<dbReference type="AlphaFoldDB" id="A0AAN4TBE4"/>
<evidence type="ECO:0000313" key="4">
    <source>
        <dbReference type="Proteomes" id="UP000051487"/>
    </source>
</evidence>
<accession>A0AAN4TBE4</accession>
<dbReference type="Proteomes" id="UP000051487">
    <property type="component" value="Unassembled WGS sequence"/>
</dbReference>
<gene>
    <name evidence="3" type="ORF">ALT_5320</name>
</gene>
<comment type="caution">
    <text evidence="3">The sequence shown here is derived from an EMBL/GenBank/DDBJ whole genome shotgun (WGS) entry which is preliminary data.</text>
</comment>
<evidence type="ECO:0000256" key="2">
    <source>
        <dbReference type="SAM" id="Phobius"/>
    </source>
</evidence>
<protein>
    <submittedName>
        <fullName evidence="3">Uncharacterized protein</fullName>
    </submittedName>
</protein>
<feature type="transmembrane region" description="Helical" evidence="2">
    <location>
        <begin position="34"/>
        <end position="59"/>
    </location>
</feature>